<proteinExistence type="predicted"/>
<accession>A0ABU2T6G3</accession>
<keyword evidence="3" id="KW-1185">Reference proteome</keyword>
<feature type="transmembrane region" description="Helical" evidence="1">
    <location>
        <begin position="41"/>
        <end position="62"/>
    </location>
</feature>
<reference evidence="2" key="1">
    <citation type="submission" date="2024-05" db="EMBL/GenBank/DDBJ databases">
        <title>30 novel species of actinomycetes from the DSMZ collection.</title>
        <authorList>
            <person name="Nouioui I."/>
        </authorList>
    </citation>
    <scope>NUCLEOTIDE SEQUENCE</scope>
    <source>
        <strain evidence="2">DSM 41527</strain>
    </source>
</reference>
<name>A0ABU2T6G3_9ACTN</name>
<keyword evidence="1" id="KW-0472">Membrane</keyword>
<evidence type="ECO:0008006" key="4">
    <source>
        <dbReference type="Google" id="ProtNLM"/>
    </source>
</evidence>
<dbReference type="RefSeq" id="WP_311623987.1">
    <property type="nucleotide sequence ID" value="NZ_JAVRFE010000015.1"/>
</dbReference>
<evidence type="ECO:0000256" key="1">
    <source>
        <dbReference type="SAM" id="Phobius"/>
    </source>
</evidence>
<feature type="transmembrane region" description="Helical" evidence="1">
    <location>
        <begin position="68"/>
        <end position="86"/>
    </location>
</feature>
<protein>
    <recommendedName>
        <fullName evidence="4">SpdD protein</fullName>
    </recommendedName>
</protein>
<sequence length="92" mass="9636">MRYPDAQLRANHRPAHLIPPGVDPRNVVIVQAPPRSYAGPILLTIAITFGASVVLIVFAVAFQIAAAAAAAAVPTIGGASITIKLARKQHKH</sequence>
<keyword evidence="1" id="KW-1133">Transmembrane helix</keyword>
<evidence type="ECO:0000313" key="2">
    <source>
        <dbReference type="EMBL" id="MDT0456808.1"/>
    </source>
</evidence>
<dbReference type="Proteomes" id="UP001180551">
    <property type="component" value="Unassembled WGS sequence"/>
</dbReference>
<gene>
    <name evidence="2" type="ORF">RM550_13860</name>
</gene>
<keyword evidence="1" id="KW-0812">Transmembrane</keyword>
<comment type="caution">
    <text evidence="2">The sequence shown here is derived from an EMBL/GenBank/DDBJ whole genome shotgun (WGS) entry which is preliminary data.</text>
</comment>
<evidence type="ECO:0000313" key="3">
    <source>
        <dbReference type="Proteomes" id="UP001180551"/>
    </source>
</evidence>
<organism evidence="2 3">
    <name type="scientific">Streptomyces mooreae</name>
    <dbReference type="NCBI Taxonomy" id="3075523"/>
    <lineage>
        <taxon>Bacteria</taxon>
        <taxon>Bacillati</taxon>
        <taxon>Actinomycetota</taxon>
        <taxon>Actinomycetes</taxon>
        <taxon>Kitasatosporales</taxon>
        <taxon>Streptomycetaceae</taxon>
        <taxon>Streptomyces</taxon>
    </lineage>
</organism>
<dbReference type="EMBL" id="JAVRFE010000015">
    <property type="protein sequence ID" value="MDT0456808.1"/>
    <property type="molecule type" value="Genomic_DNA"/>
</dbReference>